<dbReference type="EMBL" id="QLNQ01000020">
    <property type="protein sequence ID" value="RCK65678.1"/>
    <property type="molecule type" value="Genomic_DNA"/>
</dbReference>
<reference evidence="1 2" key="1">
    <citation type="submission" date="2018-06" db="EMBL/GenBank/DDBJ databases">
        <title>Whole genome sequencing of Candida tropicalis (genome annotated by CSBL at Korea University).</title>
        <authorList>
            <person name="Ahn J."/>
        </authorList>
    </citation>
    <scope>NUCLEOTIDE SEQUENCE [LARGE SCALE GENOMIC DNA]</scope>
    <source>
        <strain evidence="1 2">ATCC 20962</strain>
    </source>
</reference>
<dbReference type="Gene3D" id="1.20.5.170">
    <property type="match status" value="1"/>
</dbReference>
<keyword evidence="2" id="KW-1185">Reference proteome</keyword>
<dbReference type="OrthoDB" id="2163284at2759"/>
<evidence type="ECO:0000313" key="1">
    <source>
        <dbReference type="EMBL" id="RCK65678.1"/>
    </source>
</evidence>
<accession>A0A367YIK5</accession>
<protein>
    <submittedName>
        <fullName evidence="1">Uncharacterized protein</fullName>
    </submittedName>
</protein>
<dbReference type="AlphaFoldDB" id="A0A367YIK5"/>
<evidence type="ECO:0000313" key="2">
    <source>
        <dbReference type="Proteomes" id="UP000253472"/>
    </source>
</evidence>
<sequence length="67" mass="7766">MSSIEPQPSSSTSQLTEQQKIEKILELKTKINLLVSNIRDSKTVCDKYESDIQYFQDYIGLLLQKEK</sequence>
<comment type="caution">
    <text evidence="1">The sequence shown here is derived from an EMBL/GenBank/DDBJ whole genome shotgun (WGS) entry which is preliminary data.</text>
</comment>
<gene>
    <name evidence="1" type="ORF">Cantr_01331</name>
</gene>
<proteinExistence type="predicted"/>
<dbReference type="Proteomes" id="UP000253472">
    <property type="component" value="Unassembled WGS sequence"/>
</dbReference>
<name>A0A367YIK5_9ASCO</name>
<organism evidence="1 2">
    <name type="scientific">Candida viswanathii</name>
    <dbReference type="NCBI Taxonomy" id="5486"/>
    <lineage>
        <taxon>Eukaryota</taxon>
        <taxon>Fungi</taxon>
        <taxon>Dikarya</taxon>
        <taxon>Ascomycota</taxon>
        <taxon>Saccharomycotina</taxon>
        <taxon>Pichiomycetes</taxon>
        <taxon>Debaryomycetaceae</taxon>
        <taxon>Candida/Lodderomyces clade</taxon>
        <taxon>Candida</taxon>
    </lineage>
</organism>